<feature type="compositionally biased region" description="Polar residues" evidence="1">
    <location>
        <begin position="148"/>
        <end position="163"/>
    </location>
</feature>
<dbReference type="EMBL" id="JAAMCP010000012">
    <property type="protein sequence ID" value="NTF39388.1"/>
    <property type="molecule type" value="Genomic_DNA"/>
</dbReference>
<reference evidence="3 6" key="1">
    <citation type="journal article" date="2020" name="Science">
        <title>Unexpected conservation and global transmission of agrobacterial virulence plasmids.</title>
        <authorList>
            <person name="Weisberg A.J."/>
            <person name="Davis E.W. 2nd"/>
            <person name="Tabima J."/>
            <person name="Belcher M.S."/>
            <person name="Miller M."/>
            <person name="Kuo C.H."/>
            <person name="Loper J.E."/>
            <person name="Grunwald N.J."/>
            <person name="Putnam M.L."/>
            <person name="Chang J.H."/>
        </authorList>
    </citation>
    <scope>NUCLEOTIDE SEQUENCE [LARGE SCALE GENOMIC DNA]</scope>
    <source>
        <strain evidence="3 6">A19/93</strain>
    </source>
</reference>
<organism evidence="4 5">
    <name type="scientific">Agrobacterium rubi</name>
    <dbReference type="NCBI Taxonomy" id="28099"/>
    <lineage>
        <taxon>Bacteria</taxon>
        <taxon>Pseudomonadati</taxon>
        <taxon>Pseudomonadota</taxon>
        <taxon>Alphaproteobacteria</taxon>
        <taxon>Hyphomicrobiales</taxon>
        <taxon>Rhizobiaceae</taxon>
        <taxon>Rhizobium/Agrobacterium group</taxon>
        <taxon>Agrobacterium</taxon>
    </lineage>
</organism>
<name>A0AAE7URR3_9HYPH</name>
<feature type="compositionally biased region" description="Basic and acidic residues" evidence="1">
    <location>
        <begin position="84"/>
        <end position="97"/>
    </location>
</feature>
<feature type="region of interest" description="Disordered" evidence="1">
    <location>
        <begin position="68"/>
        <end position="186"/>
    </location>
</feature>
<dbReference type="EMBL" id="CP049207">
    <property type="protein sequence ID" value="QTG03024.1"/>
    <property type="molecule type" value="Genomic_DNA"/>
</dbReference>
<evidence type="ECO:0000256" key="2">
    <source>
        <dbReference type="SAM" id="Phobius"/>
    </source>
</evidence>
<gene>
    <name evidence="3" type="ORF">G6L72_22030</name>
    <name evidence="4" type="ORF">G6M88_21935</name>
</gene>
<feature type="compositionally biased region" description="Basic and acidic residues" evidence="1">
    <location>
        <begin position="106"/>
        <end position="127"/>
    </location>
</feature>
<protein>
    <submittedName>
        <fullName evidence="4">Uncharacterized protein</fullName>
    </submittedName>
</protein>
<keyword evidence="2" id="KW-1133">Transmembrane helix</keyword>
<evidence type="ECO:0000313" key="6">
    <source>
        <dbReference type="Proteomes" id="UP000822331"/>
    </source>
</evidence>
<dbReference type="Proteomes" id="UP000663912">
    <property type="component" value="Chromosome 2"/>
</dbReference>
<accession>A0AAE7URR3</accession>
<proteinExistence type="predicted"/>
<keyword evidence="2" id="KW-0472">Membrane</keyword>
<evidence type="ECO:0000313" key="3">
    <source>
        <dbReference type="EMBL" id="NTF39388.1"/>
    </source>
</evidence>
<evidence type="ECO:0000313" key="4">
    <source>
        <dbReference type="EMBL" id="QTG03024.1"/>
    </source>
</evidence>
<dbReference type="KEGG" id="arui:G6M88_21935"/>
<dbReference type="AlphaFoldDB" id="A0AAE7URR3"/>
<dbReference type="RefSeq" id="WP_065699223.1">
    <property type="nucleotide sequence ID" value="NZ_CP049207.1"/>
</dbReference>
<evidence type="ECO:0000313" key="5">
    <source>
        <dbReference type="Proteomes" id="UP000663912"/>
    </source>
</evidence>
<feature type="transmembrane region" description="Helical" evidence="2">
    <location>
        <begin position="36"/>
        <end position="55"/>
    </location>
</feature>
<sequence length="186" mass="19796">MSSIALGGGEIFGNEAIGRAATQLGKKAATKLASRAALGLLGPLGAAIGVAMLAYDAYELYQMYNESHSETSDEDPGECTGDCAEAKKKREQEKIDEMDSDSTQKPGDKDFNKDRPGTFDDANKDFDDLVGGDSIDKGNGVRIGNLSDGRTVTVRPNSKSNGPTLDIIKPNGRPFRKYRYPGAPSS</sequence>
<dbReference type="Proteomes" id="UP000822331">
    <property type="component" value="Unassembled WGS sequence"/>
</dbReference>
<reference evidence="4" key="2">
    <citation type="submission" date="2020-02" db="EMBL/GenBank/DDBJ databases">
        <title>Unexpected conservation and global transmission of agrobacterial virulence plasmids.</title>
        <authorList>
            <person name="Weisberg A.J."/>
            <person name="Davis E.W. II"/>
            <person name="Tabima J.R."/>
            <person name="Belcher M.S."/>
            <person name="Miller M."/>
            <person name="Kuo C.-H."/>
            <person name="Loper J.E."/>
            <person name="Grunwald N.J."/>
            <person name="Putnam M.L."/>
            <person name="Chang J.H."/>
        </authorList>
    </citation>
    <scope>NUCLEOTIDE SEQUENCE</scope>
    <source>
        <strain evidence="4">W2/73</strain>
    </source>
</reference>
<keyword evidence="2" id="KW-0812">Transmembrane</keyword>
<evidence type="ECO:0000256" key="1">
    <source>
        <dbReference type="SAM" id="MobiDB-lite"/>
    </source>
</evidence>
<keyword evidence="6" id="KW-1185">Reference proteome</keyword>